<feature type="binding site" description="covalent" evidence="11">
    <location>
        <position position="67"/>
    </location>
    <ligand>
        <name>heme c</name>
        <dbReference type="ChEBI" id="CHEBI:61717"/>
        <label>1</label>
    </ligand>
</feature>
<name>A0A1G6BRW4_9GAMM</name>
<sequence length="333" mass="36398">MKVFSAIAVGAISIAVLTPTYAEQVRHEPVQVIQPYISEEPAKVELGKQLFFDPRLSMSGIISCNTCHNLSYGGTDNLKTSIGHKWQAGPVNSPTVFNSSLQIAQFWDGRAVDLQEQAAGPIAANVEMAMPHSLAVDVIQSIPGYREQIAAIYGTDQVTLDHITDAIAEFEKTLVTPNSPFDQWLKGDDNAITAQQLAGYELFKSVGCVSCHFGEALGGKSFMKMGLVQPYESDSPAQGRFDVTGNEMDRFTFKVPTLRNVALTYPYFHDGAAETLEEATQVMGQLQLGRNFTEDELASLVAFMESLTGERPELTLPFLPESGPDTPRPDPFK</sequence>
<dbReference type="InterPro" id="IPR026259">
    <property type="entry name" value="MauG/Cytc_peroxidase"/>
</dbReference>
<keyword evidence="10 12" id="KW-0408">Iron</keyword>
<evidence type="ECO:0000256" key="13">
    <source>
        <dbReference type="SAM" id="MobiDB-lite"/>
    </source>
</evidence>
<feature type="binding site" description="axial binding residue" evidence="12">
    <location>
        <position position="68"/>
    </location>
    <ligand>
        <name>heme c</name>
        <dbReference type="ChEBI" id="CHEBI:61717"/>
        <label>1</label>
    </ligand>
    <ligandPart>
        <name>Fe</name>
        <dbReference type="ChEBI" id="CHEBI:18248"/>
    </ligandPart>
</feature>
<comment type="subcellular location">
    <subcellularLocation>
        <location evidence="1">Periplasm</location>
    </subcellularLocation>
</comment>
<feature type="binding site" description="covalent" evidence="11">
    <location>
        <position position="208"/>
    </location>
    <ligand>
        <name>heme c</name>
        <dbReference type="ChEBI" id="CHEBI:61717"/>
        <label>2</label>
    </ligand>
</feature>
<dbReference type="Pfam" id="PF03150">
    <property type="entry name" value="CCP_MauG"/>
    <property type="match status" value="1"/>
</dbReference>
<gene>
    <name evidence="15" type="ORF">SAMN02927930_00887</name>
</gene>
<organism evidence="15 16">
    <name type="scientific">Pseudidiomarina indica</name>
    <dbReference type="NCBI Taxonomy" id="1159017"/>
    <lineage>
        <taxon>Bacteria</taxon>
        <taxon>Pseudomonadati</taxon>
        <taxon>Pseudomonadota</taxon>
        <taxon>Gammaproteobacteria</taxon>
        <taxon>Alteromonadales</taxon>
        <taxon>Idiomarinaceae</taxon>
        <taxon>Pseudidiomarina</taxon>
    </lineage>
</organism>
<accession>A0A1G6BRW4</accession>
<keyword evidence="9" id="KW-0560">Oxidoreductase</keyword>
<comment type="cofactor">
    <cofactor evidence="11">
        <name>heme</name>
        <dbReference type="ChEBI" id="CHEBI:30413"/>
    </cofactor>
    <text evidence="11">Binds 2 heme groups.</text>
</comment>
<evidence type="ECO:0000256" key="6">
    <source>
        <dbReference type="ARBA" id="ARBA00022729"/>
    </source>
</evidence>
<evidence type="ECO:0000256" key="8">
    <source>
        <dbReference type="ARBA" id="ARBA00022982"/>
    </source>
</evidence>
<dbReference type="InterPro" id="IPR036909">
    <property type="entry name" value="Cyt_c-like_dom_sf"/>
</dbReference>
<evidence type="ECO:0000256" key="1">
    <source>
        <dbReference type="ARBA" id="ARBA00004418"/>
    </source>
</evidence>
<dbReference type="PIRSF" id="PIRSF000294">
    <property type="entry name" value="Cytochrome-c_peroxidase"/>
    <property type="match status" value="1"/>
</dbReference>
<feature type="domain" description="Cytochrome c" evidence="14">
    <location>
        <begin position="42"/>
        <end position="150"/>
    </location>
</feature>
<dbReference type="FunFam" id="1.10.760.10:FF:000004">
    <property type="entry name" value="Cytochrome c peroxidase"/>
    <property type="match status" value="1"/>
</dbReference>
<feature type="binding site" description="covalent" evidence="11">
    <location>
        <position position="211"/>
    </location>
    <ligand>
        <name>heme c</name>
        <dbReference type="ChEBI" id="CHEBI:61717"/>
        <label>2</label>
    </ligand>
</feature>
<dbReference type="STRING" id="1159017.SAMN02927930_00887"/>
<evidence type="ECO:0000256" key="4">
    <source>
        <dbReference type="ARBA" id="ARBA00022617"/>
    </source>
</evidence>
<keyword evidence="5 12" id="KW-0479">Metal-binding</keyword>
<dbReference type="Pfam" id="PF00034">
    <property type="entry name" value="Cytochrom_C"/>
    <property type="match status" value="1"/>
</dbReference>
<dbReference type="InterPro" id="IPR009056">
    <property type="entry name" value="Cyt_c-like_dom"/>
</dbReference>
<evidence type="ECO:0000313" key="16">
    <source>
        <dbReference type="Proteomes" id="UP000199626"/>
    </source>
</evidence>
<comment type="PTM">
    <text evidence="11">Binds 2 heme groups per subunit.</text>
</comment>
<keyword evidence="7" id="KW-0574">Periplasm</keyword>
<evidence type="ECO:0000256" key="3">
    <source>
        <dbReference type="ARBA" id="ARBA00022559"/>
    </source>
</evidence>
<evidence type="ECO:0000256" key="9">
    <source>
        <dbReference type="ARBA" id="ARBA00023002"/>
    </source>
</evidence>
<dbReference type="InterPro" id="IPR004852">
    <property type="entry name" value="Di-haem_cyt_c_peroxidsae"/>
</dbReference>
<dbReference type="EMBL" id="FMXN01000004">
    <property type="protein sequence ID" value="SDB23342.1"/>
    <property type="molecule type" value="Genomic_DNA"/>
</dbReference>
<feature type="binding site" description="axial binding residue" evidence="12">
    <location>
        <position position="212"/>
    </location>
    <ligand>
        <name>heme c</name>
        <dbReference type="ChEBI" id="CHEBI:61717"/>
        <label>2</label>
    </ligand>
    <ligandPart>
        <name>Fe</name>
        <dbReference type="ChEBI" id="CHEBI:18248"/>
    </ligandPart>
</feature>
<evidence type="ECO:0000256" key="7">
    <source>
        <dbReference type="ARBA" id="ARBA00022764"/>
    </source>
</evidence>
<keyword evidence="3 15" id="KW-0575">Peroxidase</keyword>
<dbReference type="SUPFAM" id="SSF46626">
    <property type="entry name" value="Cytochrome c"/>
    <property type="match status" value="2"/>
</dbReference>
<evidence type="ECO:0000256" key="11">
    <source>
        <dbReference type="PIRSR" id="PIRSR000294-1"/>
    </source>
</evidence>
<dbReference type="GO" id="GO:0020037">
    <property type="term" value="F:heme binding"/>
    <property type="evidence" value="ECO:0007669"/>
    <property type="project" value="InterPro"/>
</dbReference>
<dbReference type="GO" id="GO:0009055">
    <property type="term" value="F:electron transfer activity"/>
    <property type="evidence" value="ECO:0007669"/>
    <property type="project" value="InterPro"/>
</dbReference>
<dbReference type="InterPro" id="IPR051395">
    <property type="entry name" value="Cytochrome_c_Peroxidase/MauG"/>
</dbReference>
<keyword evidence="6" id="KW-0732">Signal</keyword>
<keyword evidence="16" id="KW-1185">Reference proteome</keyword>
<feature type="region of interest" description="Disordered" evidence="13">
    <location>
        <begin position="313"/>
        <end position="333"/>
    </location>
</feature>
<dbReference type="PROSITE" id="PS51007">
    <property type="entry name" value="CYTC"/>
    <property type="match status" value="2"/>
</dbReference>
<feature type="binding site" description="covalent" evidence="11">
    <location>
        <position position="64"/>
    </location>
    <ligand>
        <name>heme c</name>
        <dbReference type="ChEBI" id="CHEBI:61717"/>
        <label>1</label>
    </ligand>
</feature>
<dbReference type="PANTHER" id="PTHR30600:SF7">
    <property type="entry name" value="CYTOCHROME C PEROXIDASE-RELATED"/>
    <property type="match status" value="1"/>
</dbReference>
<dbReference type="RefSeq" id="WP_092592180.1">
    <property type="nucleotide sequence ID" value="NZ_FMXN01000004.1"/>
</dbReference>
<feature type="binding site" description="axial binding residue" evidence="12">
    <location>
        <position position="283"/>
    </location>
    <ligand>
        <name>heme c</name>
        <dbReference type="ChEBI" id="CHEBI:61717"/>
        <label>2</label>
    </ligand>
    <ligandPart>
        <name>Fe</name>
        <dbReference type="ChEBI" id="CHEBI:18248"/>
    </ligandPart>
</feature>
<dbReference type="GO" id="GO:0004130">
    <property type="term" value="F:cytochrome-c peroxidase activity"/>
    <property type="evidence" value="ECO:0007669"/>
    <property type="project" value="TreeGrafter"/>
</dbReference>
<evidence type="ECO:0000256" key="2">
    <source>
        <dbReference type="ARBA" id="ARBA00022448"/>
    </source>
</evidence>
<evidence type="ECO:0000259" key="14">
    <source>
        <dbReference type="PROSITE" id="PS51007"/>
    </source>
</evidence>
<feature type="binding site" description="axial binding residue" evidence="12">
    <location>
        <position position="84"/>
    </location>
    <ligand>
        <name>heme c</name>
        <dbReference type="ChEBI" id="CHEBI:61717"/>
        <label>1</label>
    </ligand>
    <ligandPart>
        <name>Fe</name>
        <dbReference type="ChEBI" id="CHEBI:18248"/>
    </ligandPart>
</feature>
<dbReference type="OrthoDB" id="9805202at2"/>
<feature type="domain" description="Cytochrome c" evidence="14">
    <location>
        <begin position="194"/>
        <end position="308"/>
    </location>
</feature>
<dbReference type="GO" id="GO:0046872">
    <property type="term" value="F:metal ion binding"/>
    <property type="evidence" value="ECO:0007669"/>
    <property type="project" value="UniProtKB-KW"/>
</dbReference>
<dbReference type="GO" id="GO:0042597">
    <property type="term" value="C:periplasmic space"/>
    <property type="evidence" value="ECO:0007669"/>
    <property type="project" value="UniProtKB-SubCell"/>
</dbReference>
<keyword evidence="2" id="KW-0813">Transport</keyword>
<dbReference type="AlphaFoldDB" id="A0A1G6BRW4"/>
<dbReference type="Proteomes" id="UP000199626">
    <property type="component" value="Unassembled WGS sequence"/>
</dbReference>
<dbReference type="PANTHER" id="PTHR30600">
    <property type="entry name" value="CYTOCHROME C PEROXIDASE-RELATED"/>
    <property type="match status" value="1"/>
</dbReference>
<proteinExistence type="predicted"/>
<evidence type="ECO:0000313" key="15">
    <source>
        <dbReference type="EMBL" id="SDB23342.1"/>
    </source>
</evidence>
<keyword evidence="8" id="KW-0249">Electron transport</keyword>
<protein>
    <submittedName>
        <fullName evidence="15">Cytochrome c peroxidase</fullName>
    </submittedName>
</protein>
<evidence type="ECO:0000256" key="10">
    <source>
        <dbReference type="ARBA" id="ARBA00023004"/>
    </source>
</evidence>
<evidence type="ECO:0000256" key="12">
    <source>
        <dbReference type="PIRSR" id="PIRSR000294-2"/>
    </source>
</evidence>
<keyword evidence="4 11" id="KW-0349">Heme</keyword>
<dbReference type="Gene3D" id="1.10.760.10">
    <property type="entry name" value="Cytochrome c-like domain"/>
    <property type="match status" value="2"/>
</dbReference>
<evidence type="ECO:0000256" key="5">
    <source>
        <dbReference type="ARBA" id="ARBA00022723"/>
    </source>
</evidence>
<reference evidence="16" key="1">
    <citation type="submission" date="2016-10" db="EMBL/GenBank/DDBJ databases">
        <authorList>
            <person name="Varghese N."/>
            <person name="Submissions S."/>
        </authorList>
    </citation>
    <scope>NUCLEOTIDE SEQUENCE [LARGE SCALE GENOMIC DNA]</scope>
    <source>
        <strain evidence="16">CGMCC 1.10824</strain>
    </source>
</reference>